<proteinExistence type="predicted"/>
<evidence type="ECO:0008006" key="3">
    <source>
        <dbReference type="Google" id="ProtNLM"/>
    </source>
</evidence>
<reference evidence="2" key="1">
    <citation type="journal article" date="2015" name="Nature">
        <title>Complex archaea that bridge the gap between prokaryotes and eukaryotes.</title>
        <authorList>
            <person name="Spang A."/>
            <person name="Saw J.H."/>
            <person name="Jorgensen S.L."/>
            <person name="Zaremba-Niedzwiedzka K."/>
            <person name="Martijn J."/>
            <person name="Lind A.E."/>
            <person name="van Eijk R."/>
            <person name="Schleper C."/>
            <person name="Guy L."/>
            <person name="Ettema T.J."/>
        </authorList>
    </citation>
    <scope>NUCLEOTIDE SEQUENCE</scope>
</reference>
<evidence type="ECO:0000313" key="2">
    <source>
        <dbReference type="EMBL" id="KKL66814.1"/>
    </source>
</evidence>
<gene>
    <name evidence="2" type="ORF">LCGC14_2141230</name>
</gene>
<feature type="compositionally biased region" description="Acidic residues" evidence="1">
    <location>
        <begin position="158"/>
        <end position="174"/>
    </location>
</feature>
<dbReference type="Pfam" id="PF14520">
    <property type="entry name" value="HHH_5"/>
    <property type="match status" value="1"/>
</dbReference>
<dbReference type="EMBL" id="LAZR01027084">
    <property type="protein sequence ID" value="KKL66814.1"/>
    <property type="molecule type" value="Genomic_DNA"/>
</dbReference>
<dbReference type="GO" id="GO:0000166">
    <property type="term" value="F:nucleotide binding"/>
    <property type="evidence" value="ECO:0007669"/>
    <property type="project" value="InterPro"/>
</dbReference>
<sequence length="497" mass="56301">MTVRQEKSSQKKMELDLYFNMANQAFESNNIQEALNLSNKGLEKAELEDDGNWKRKFSTLKAQIKGQSLKVGTAKENIILLKGIGKSGAEKLNAAGIDPIEKLANVSVTRLSSIEGIGPNRAKSYSETAKSHIKTINLGDFSDSESLIEADEVEIDLPSEEGFENETLETELNEDPTSKTHKSIASTLSVEDIKLEEFEEFDTESSFEIEELEEVIQKQTPQSEIEPEITFQDFKTSPIAVQTKTANKKDNIEQEILTNKELFEFSETVYGELAEYGFHIIKKTPNLNDFFRGIDILAVKLVQVNESLKIIYILPLKISRMIGKLIVSMGSIDYKSNNLKLTPGIRQKPQSYAKNLEKVNTTILNDIACEGNLFNFLDKHLKLNLRIEKTITNRKLFFHSGAFQYKIFVEPILISKNSVGFSEKLIPFAYQKGTNIHIVELKQFSALLQFLNQKYVLIEKHGEDQNLIKSYEKSTDNFIRELRISSSPFAVIGIVFL</sequence>
<dbReference type="AlphaFoldDB" id="A0A0F9DYL2"/>
<name>A0A0F9DYL2_9ZZZZ</name>
<comment type="caution">
    <text evidence="2">The sequence shown here is derived from an EMBL/GenBank/DDBJ whole genome shotgun (WGS) entry which is preliminary data.</text>
</comment>
<dbReference type="SUPFAM" id="SSF47794">
    <property type="entry name" value="Rad51 N-terminal domain-like"/>
    <property type="match status" value="1"/>
</dbReference>
<organism evidence="2">
    <name type="scientific">marine sediment metagenome</name>
    <dbReference type="NCBI Taxonomy" id="412755"/>
    <lineage>
        <taxon>unclassified sequences</taxon>
        <taxon>metagenomes</taxon>
        <taxon>ecological metagenomes</taxon>
    </lineage>
</organism>
<dbReference type="Gene3D" id="1.10.150.20">
    <property type="entry name" value="5' to 3' exonuclease, C-terminal subdomain"/>
    <property type="match status" value="1"/>
</dbReference>
<evidence type="ECO:0000256" key="1">
    <source>
        <dbReference type="SAM" id="MobiDB-lite"/>
    </source>
</evidence>
<feature type="non-terminal residue" evidence="2">
    <location>
        <position position="497"/>
    </location>
</feature>
<accession>A0A0F9DYL2</accession>
<feature type="region of interest" description="Disordered" evidence="1">
    <location>
        <begin position="158"/>
        <end position="183"/>
    </location>
</feature>
<protein>
    <recommendedName>
        <fullName evidence="3">Helix-hairpin-helix domain-containing protein</fullName>
    </recommendedName>
</protein>
<dbReference type="InterPro" id="IPR010995">
    <property type="entry name" value="DNA_repair_Rad51/TF_NusA_a-hlx"/>
</dbReference>